<evidence type="ECO:0000313" key="3">
    <source>
        <dbReference type="RefSeq" id="XP_015942657.1"/>
    </source>
</evidence>
<dbReference type="RefSeq" id="XP_015942657.1">
    <property type="nucleotide sequence ID" value="XM_016087171.1"/>
</dbReference>
<evidence type="ECO:0000259" key="1">
    <source>
        <dbReference type="Pfam" id="PF03732"/>
    </source>
</evidence>
<dbReference type="GeneID" id="107467943"/>
<reference evidence="3" key="2">
    <citation type="submission" date="2025-08" db="UniProtKB">
        <authorList>
            <consortium name="RefSeq"/>
        </authorList>
    </citation>
    <scope>IDENTIFICATION</scope>
    <source>
        <tissue evidence="3">Whole plant</tissue>
    </source>
</reference>
<evidence type="ECO:0000313" key="2">
    <source>
        <dbReference type="Proteomes" id="UP000515211"/>
    </source>
</evidence>
<gene>
    <name evidence="3" type="primary">LOC107467943</name>
</gene>
<dbReference type="PANTHER" id="PTHR33223:SF10">
    <property type="entry name" value="AMINOTRANSFERASE-LIKE PLANT MOBILE DOMAIN-CONTAINING PROTEIN"/>
    <property type="match status" value="1"/>
</dbReference>
<dbReference type="InterPro" id="IPR005162">
    <property type="entry name" value="Retrotrans_gag_dom"/>
</dbReference>
<accession>A0A6P4BI65</accession>
<protein>
    <submittedName>
        <fullName evidence="3">Uncharacterized protein LOC107467943</fullName>
    </submittedName>
</protein>
<dbReference type="Pfam" id="PF03732">
    <property type="entry name" value="Retrotrans_gag"/>
    <property type="match status" value="1"/>
</dbReference>
<dbReference type="AlphaFoldDB" id="A0A6P4BI65"/>
<reference evidence="2" key="1">
    <citation type="journal article" date="2016" name="Nat. Genet.">
        <title>The genome sequences of Arachis duranensis and Arachis ipaensis, the diploid ancestors of cultivated peanut.</title>
        <authorList>
            <person name="Bertioli D.J."/>
            <person name="Cannon S.B."/>
            <person name="Froenicke L."/>
            <person name="Huang G."/>
            <person name="Farmer A.D."/>
            <person name="Cannon E.K."/>
            <person name="Liu X."/>
            <person name="Gao D."/>
            <person name="Clevenger J."/>
            <person name="Dash S."/>
            <person name="Ren L."/>
            <person name="Moretzsohn M.C."/>
            <person name="Shirasawa K."/>
            <person name="Huang W."/>
            <person name="Vidigal B."/>
            <person name="Abernathy B."/>
            <person name="Chu Y."/>
            <person name="Niederhuth C.E."/>
            <person name="Umale P."/>
            <person name="Araujo A.C."/>
            <person name="Kozik A."/>
            <person name="Kim K.D."/>
            <person name="Burow M.D."/>
            <person name="Varshney R.K."/>
            <person name="Wang X."/>
            <person name="Zhang X."/>
            <person name="Barkley N."/>
            <person name="Guimaraes P.M."/>
            <person name="Isobe S."/>
            <person name="Guo B."/>
            <person name="Liao B."/>
            <person name="Stalker H.T."/>
            <person name="Schmitz R.J."/>
            <person name="Scheffler B.E."/>
            <person name="Leal-Bertioli S.C."/>
            <person name="Xun X."/>
            <person name="Jackson S.A."/>
            <person name="Michelmore R."/>
            <person name="Ozias-Akins P."/>
        </authorList>
    </citation>
    <scope>NUCLEOTIDE SEQUENCE [LARGE SCALE GENOMIC DNA]</scope>
    <source>
        <strain evidence="2">cv. V14167</strain>
    </source>
</reference>
<dbReference type="KEGG" id="adu:107467943"/>
<feature type="domain" description="Retrotransposon gag" evidence="1">
    <location>
        <begin position="33"/>
        <end position="101"/>
    </location>
</feature>
<keyword evidence="2" id="KW-1185">Reference proteome</keyword>
<dbReference type="PANTHER" id="PTHR33223">
    <property type="entry name" value="CCHC-TYPE DOMAIN-CONTAINING PROTEIN"/>
    <property type="match status" value="1"/>
</dbReference>
<organism evidence="2 3">
    <name type="scientific">Arachis duranensis</name>
    <name type="common">Wild peanut</name>
    <dbReference type="NCBI Taxonomy" id="130453"/>
    <lineage>
        <taxon>Eukaryota</taxon>
        <taxon>Viridiplantae</taxon>
        <taxon>Streptophyta</taxon>
        <taxon>Embryophyta</taxon>
        <taxon>Tracheophyta</taxon>
        <taxon>Spermatophyta</taxon>
        <taxon>Magnoliopsida</taxon>
        <taxon>eudicotyledons</taxon>
        <taxon>Gunneridae</taxon>
        <taxon>Pentapetalae</taxon>
        <taxon>rosids</taxon>
        <taxon>fabids</taxon>
        <taxon>Fabales</taxon>
        <taxon>Fabaceae</taxon>
        <taxon>Papilionoideae</taxon>
        <taxon>50 kb inversion clade</taxon>
        <taxon>dalbergioids sensu lato</taxon>
        <taxon>Dalbergieae</taxon>
        <taxon>Pterocarpus clade</taxon>
        <taxon>Arachis</taxon>
    </lineage>
</organism>
<name>A0A6P4BI65_ARADU</name>
<proteinExistence type="predicted"/>
<dbReference type="Proteomes" id="UP000515211">
    <property type="component" value="Chromosome 9"/>
</dbReference>
<sequence length="163" mass="18967">MRYDETKDPQEHVMIFEARMNLEYVGDAVRCHAFPMILAGLTIHWFNSLPQGSIATFTDVSKKFLNQFTTKIAKARHPIKLLDVTQRVGKPMRKYLDQFNDKCLEIVDLVDFLASLCLTNGLVNEDFRKYLTIKSIWTMQEIQCIARKYINDEEFNQVVAANK</sequence>